<feature type="region of interest" description="Disordered" evidence="1">
    <location>
        <begin position="31"/>
        <end position="67"/>
    </location>
</feature>
<keyword evidence="3" id="KW-1185">Reference proteome</keyword>
<sequence length="91" mass="10066">MVISPDVRHPNPLVVEASTYIPVPDVELKQRRPKHVLDDPDDKITTDNVSQQHTHATNTASSPAKTRAPIPDVIRTWFLTTVTGAFGINND</sequence>
<reference evidence="2" key="1">
    <citation type="submission" date="2022-03" db="EMBL/GenBank/DDBJ databases">
        <authorList>
            <person name="Lindestad O."/>
        </authorList>
    </citation>
    <scope>NUCLEOTIDE SEQUENCE</scope>
</reference>
<comment type="caution">
    <text evidence="2">The sequence shown here is derived from an EMBL/GenBank/DDBJ whole genome shotgun (WGS) entry which is preliminary data.</text>
</comment>
<dbReference type="AlphaFoldDB" id="A0A8S4QS57"/>
<feature type="compositionally biased region" description="Basic and acidic residues" evidence="1">
    <location>
        <begin position="31"/>
        <end position="45"/>
    </location>
</feature>
<evidence type="ECO:0000256" key="1">
    <source>
        <dbReference type="SAM" id="MobiDB-lite"/>
    </source>
</evidence>
<evidence type="ECO:0000313" key="3">
    <source>
        <dbReference type="Proteomes" id="UP000838756"/>
    </source>
</evidence>
<evidence type="ECO:0000313" key="2">
    <source>
        <dbReference type="EMBL" id="CAH2217319.1"/>
    </source>
</evidence>
<feature type="compositionally biased region" description="Polar residues" evidence="1">
    <location>
        <begin position="46"/>
        <end position="64"/>
    </location>
</feature>
<dbReference type="EMBL" id="CAKXAJ010017978">
    <property type="protein sequence ID" value="CAH2217319.1"/>
    <property type="molecule type" value="Genomic_DNA"/>
</dbReference>
<accession>A0A8S4QS57</accession>
<name>A0A8S4QS57_9NEOP</name>
<gene>
    <name evidence="2" type="primary">jg5629</name>
    <name evidence="2" type="ORF">PAEG_LOCUS5233</name>
</gene>
<dbReference type="OrthoDB" id="6933390at2759"/>
<protein>
    <submittedName>
        <fullName evidence="2">Jg5629 protein</fullName>
    </submittedName>
</protein>
<dbReference type="Proteomes" id="UP000838756">
    <property type="component" value="Unassembled WGS sequence"/>
</dbReference>
<proteinExistence type="predicted"/>
<organism evidence="2 3">
    <name type="scientific">Pararge aegeria aegeria</name>
    <dbReference type="NCBI Taxonomy" id="348720"/>
    <lineage>
        <taxon>Eukaryota</taxon>
        <taxon>Metazoa</taxon>
        <taxon>Ecdysozoa</taxon>
        <taxon>Arthropoda</taxon>
        <taxon>Hexapoda</taxon>
        <taxon>Insecta</taxon>
        <taxon>Pterygota</taxon>
        <taxon>Neoptera</taxon>
        <taxon>Endopterygota</taxon>
        <taxon>Lepidoptera</taxon>
        <taxon>Glossata</taxon>
        <taxon>Ditrysia</taxon>
        <taxon>Papilionoidea</taxon>
        <taxon>Nymphalidae</taxon>
        <taxon>Satyrinae</taxon>
        <taxon>Satyrini</taxon>
        <taxon>Parargina</taxon>
        <taxon>Pararge</taxon>
    </lineage>
</organism>